<accession>A0A448ZYK3</accession>
<proteinExistence type="predicted"/>
<keyword evidence="1" id="KW-0472">Membrane</keyword>
<feature type="transmembrane region" description="Helical" evidence="1">
    <location>
        <begin position="27"/>
        <end position="54"/>
    </location>
</feature>
<reference evidence="2" key="1">
    <citation type="submission" date="2019-01" db="EMBL/GenBank/DDBJ databases">
        <authorList>
            <consortium name="Pathogen Informatics"/>
        </authorList>
    </citation>
    <scope>NUCLEOTIDE SEQUENCE [LARGE SCALE GENOMIC DNA]</scope>
    <source>
        <strain evidence="2">NCTC10113</strain>
    </source>
</reference>
<evidence type="ECO:0000256" key="1">
    <source>
        <dbReference type="SAM" id="Phobius"/>
    </source>
</evidence>
<feature type="transmembrane region" description="Helical" evidence="1">
    <location>
        <begin position="111"/>
        <end position="131"/>
    </location>
</feature>
<dbReference type="AlphaFoldDB" id="A0A448ZYK3"/>
<geneLocation type="plasmid" evidence="2">
    <name>2</name>
</geneLocation>
<sequence length="140" mass="16793">MFFLIFFVLKKEKKGKVLIESIRKKHLAVAFTYLIFVLTLCIGLGLFAYFYLSLKVCSEMINWKMIYKLSTLDFVLYIFVILVFLAFILFYSYVTNWMFKVYRTLANSSRLYMLFEMVVIASKLSLIYRLWLKKQTLNVF</sequence>
<keyword evidence="1" id="KW-0812">Transmembrane</keyword>
<organism evidence="2">
    <name type="scientific">Metamycoplasma salivarium</name>
    <name type="common">Mycoplasma salivarium</name>
    <dbReference type="NCBI Taxonomy" id="2124"/>
    <lineage>
        <taxon>Bacteria</taxon>
        <taxon>Bacillati</taxon>
        <taxon>Mycoplasmatota</taxon>
        <taxon>Mycoplasmoidales</taxon>
        <taxon>Metamycoplasmataceae</taxon>
        <taxon>Metamycoplasma</taxon>
    </lineage>
</organism>
<dbReference type="EMBL" id="LR214939">
    <property type="protein sequence ID" value="VEU56327.1"/>
    <property type="molecule type" value="Genomic_DNA"/>
</dbReference>
<evidence type="ECO:0000313" key="2">
    <source>
        <dbReference type="EMBL" id="VEU56327.1"/>
    </source>
</evidence>
<keyword evidence="1" id="KW-1133">Transmembrane helix</keyword>
<name>A0A448ZYK3_METSV</name>
<keyword evidence="2" id="KW-0614">Plasmid</keyword>
<feature type="transmembrane region" description="Helical" evidence="1">
    <location>
        <begin position="74"/>
        <end position="99"/>
    </location>
</feature>
<gene>
    <name evidence="2" type="ORF">NCTC10113_01231</name>
</gene>
<protein>
    <submittedName>
        <fullName evidence="2">Uncharacterized protein</fullName>
    </submittedName>
</protein>